<dbReference type="SUPFAM" id="SSF56784">
    <property type="entry name" value="HAD-like"/>
    <property type="match status" value="1"/>
</dbReference>
<proteinExistence type="predicted"/>
<comment type="caution">
    <text evidence="1">The sequence shown here is derived from an EMBL/GenBank/DDBJ whole genome shotgun (WGS) entry which is preliminary data.</text>
</comment>
<organism evidence="1 2">
    <name type="scientific">Selenomonas ruminantium</name>
    <dbReference type="NCBI Taxonomy" id="971"/>
    <lineage>
        <taxon>Bacteria</taxon>
        <taxon>Bacillati</taxon>
        <taxon>Bacillota</taxon>
        <taxon>Negativicutes</taxon>
        <taxon>Selenomonadales</taxon>
        <taxon>Selenomonadaceae</taxon>
        <taxon>Selenomonas</taxon>
    </lineage>
</organism>
<gene>
    <name evidence="1" type="ORF">E7201_02945</name>
</gene>
<dbReference type="Gene3D" id="3.30.1240.10">
    <property type="match status" value="1"/>
</dbReference>
<dbReference type="InterPro" id="IPR006379">
    <property type="entry name" value="HAD-SF_hydro_IIB"/>
</dbReference>
<evidence type="ECO:0000313" key="2">
    <source>
        <dbReference type="Proteomes" id="UP000761380"/>
    </source>
</evidence>
<sequence>MIKLIMSDMDGTLLDENGQLPAGFADIARQLKEKGVIFAPCSGRQYYSLLDTFKGYEDEFLFLAENGTMVRHHGKELFSSTMRRPLGLKALQSTAALPGIYEVFCGKKDAYVCKNRMTDEFAAELHKYYTHSAVVDSWTDVDDDMIKASFFDATGKAGERIMPALQKFAGPFQIALSSDYWVDVMNFDINKGIAIQQVQKKLHITPMECAAFGDFMNDAEMMSSVYYSFAMENAHPKIKELARYQTASNKEHGVLQGIQRLIDDGLCG</sequence>
<dbReference type="AlphaFoldDB" id="A0A927WM04"/>
<dbReference type="GO" id="GO:0016791">
    <property type="term" value="F:phosphatase activity"/>
    <property type="evidence" value="ECO:0007669"/>
    <property type="project" value="UniProtKB-ARBA"/>
</dbReference>
<protein>
    <submittedName>
        <fullName evidence="1">HAD family phosphatase</fullName>
    </submittedName>
</protein>
<dbReference type="NCBIfam" id="TIGR01484">
    <property type="entry name" value="HAD-SF-IIB"/>
    <property type="match status" value="1"/>
</dbReference>
<dbReference type="Proteomes" id="UP000761380">
    <property type="component" value="Unassembled WGS sequence"/>
</dbReference>
<reference evidence="1" key="1">
    <citation type="submission" date="2019-04" db="EMBL/GenBank/DDBJ databases">
        <title>Evolution of Biomass-Degrading Anaerobic Consortia Revealed by Metagenomics.</title>
        <authorList>
            <person name="Peng X."/>
        </authorList>
    </citation>
    <scope>NUCLEOTIDE SEQUENCE</scope>
    <source>
        <strain evidence="1">SIG240</strain>
    </source>
</reference>
<dbReference type="GO" id="GO:0000287">
    <property type="term" value="F:magnesium ion binding"/>
    <property type="evidence" value="ECO:0007669"/>
    <property type="project" value="TreeGrafter"/>
</dbReference>
<accession>A0A927WM04</accession>
<dbReference type="InterPro" id="IPR023214">
    <property type="entry name" value="HAD_sf"/>
</dbReference>
<dbReference type="InterPro" id="IPR036412">
    <property type="entry name" value="HAD-like_sf"/>
</dbReference>
<evidence type="ECO:0000313" key="1">
    <source>
        <dbReference type="EMBL" id="MBE6092125.1"/>
    </source>
</evidence>
<dbReference type="CDD" id="cd07518">
    <property type="entry name" value="HAD_YbiV-Like"/>
    <property type="match status" value="1"/>
</dbReference>
<dbReference type="EMBL" id="SVBY01000012">
    <property type="protein sequence ID" value="MBE6092125.1"/>
    <property type="molecule type" value="Genomic_DNA"/>
</dbReference>
<dbReference type="Gene3D" id="3.40.50.1000">
    <property type="entry name" value="HAD superfamily/HAD-like"/>
    <property type="match status" value="1"/>
</dbReference>
<dbReference type="InterPro" id="IPR000150">
    <property type="entry name" value="Cof"/>
</dbReference>
<dbReference type="PANTHER" id="PTHR10000">
    <property type="entry name" value="PHOSPHOSERINE PHOSPHATASE"/>
    <property type="match status" value="1"/>
</dbReference>
<dbReference type="Pfam" id="PF08282">
    <property type="entry name" value="Hydrolase_3"/>
    <property type="match status" value="1"/>
</dbReference>
<dbReference type="PANTHER" id="PTHR10000:SF53">
    <property type="entry name" value="5-AMINO-6-(5-PHOSPHO-D-RIBITYLAMINO)URACIL PHOSPHATASE YBJI-RELATED"/>
    <property type="match status" value="1"/>
</dbReference>
<dbReference type="GO" id="GO:0005829">
    <property type="term" value="C:cytosol"/>
    <property type="evidence" value="ECO:0007669"/>
    <property type="project" value="TreeGrafter"/>
</dbReference>
<dbReference type="SFLD" id="SFLDG01140">
    <property type="entry name" value="C2.B:_Phosphomannomutase_and_P"/>
    <property type="match status" value="1"/>
</dbReference>
<dbReference type="NCBIfam" id="TIGR00099">
    <property type="entry name" value="Cof-subfamily"/>
    <property type="match status" value="1"/>
</dbReference>
<dbReference type="SFLD" id="SFLDS00003">
    <property type="entry name" value="Haloacid_Dehalogenase"/>
    <property type="match status" value="1"/>
</dbReference>
<name>A0A927WM04_SELRU</name>